<feature type="compositionally biased region" description="Basic and acidic residues" evidence="1">
    <location>
        <begin position="18"/>
        <end position="32"/>
    </location>
</feature>
<gene>
    <name evidence="2" type="ORF">CITCOLO1_LOCUS11735</name>
</gene>
<dbReference type="EMBL" id="OZ021738">
    <property type="protein sequence ID" value="CAK9319718.1"/>
    <property type="molecule type" value="Genomic_DNA"/>
</dbReference>
<evidence type="ECO:0000313" key="2">
    <source>
        <dbReference type="EMBL" id="CAK9319718.1"/>
    </source>
</evidence>
<name>A0ABP0YKX3_9ROSI</name>
<protein>
    <submittedName>
        <fullName evidence="2">Uncharacterized protein</fullName>
    </submittedName>
</protein>
<accession>A0ABP0YKX3</accession>
<keyword evidence="3" id="KW-1185">Reference proteome</keyword>
<evidence type="ECO:0000313" key="3">
    <source>
        <dbReference type="Proteomes" id="UP001642487"/>
    </source>
</evidence>
<feature type="region of interest" description="Disordered" evidence="1">
    <location>
        <begin position="15"/>
        <end position="55"/>
    </location>
</feature>
<feature type="compositionally biased region" description="Basic and acidic residues" evidence="1">
    <location>
        <begin position="44"/>
        <end position="55"/>
    </location>
</feature>
<dbReference type="Proteomes" id="UP001642487">
    <property type="component" value="Chromosome 4"/>
</dbReference>
<organism evidence="2 3">
    <name type="scientific">Citrullus colocynthis</name>
    <name type="common">colocynth</name>
    <dbReference type="NCBI Taxonomy" id="252529"/>
    <lineage>
        <taxon>Eukaryota</taxon>
        <taxon>Viridiplantae</taxon>
        <taxon>Streptophyta</taxon>
        <taxon>Embryophyta</taxon>
        <taxon>Tracheophyta</taxon>
        <taxon>Spermatophyta</taxon>
        <taxon>Magnoliopsida</taxon>
        <taxon>eudicotyledons</taxon>
        <taxon>Gunneridae</taxon>
        <taxon>Pentapetalae</taxon>
        <taxon>rosids</taxon>
        <taxon>fabids</taxon>
        <taxon>Cucurbitales</taxon>
        <taxon>Cucurbitaceae</taxon>
        <taxon>Benincaseae</taxon>
        <taxon>Citrullus</taxon>
    </lineage>
</organism>
<evidence type="ECO:0000256" key="1">
    <source>
        <dbReference type="SAM" id="MobiDB-lite"/>
    </source>
</evidence>
<reference evidence="2 3" key="1">
    <citation type="submission" date="2024-03" db="EMBL/GenBank/DDBJ databases">
        <authorList>
            <person name="Gkanogiannis A."/>
            <person name="Becerra Lopez-Lavalle L."/>
        </authorList>
    </citation>
    <scope>NUCLEOTIDE SEQUENCE [LARGE SCALE GENOMIC DNA]</scope>
</reference>
<sequence length="133" mass="15341">MELLEAFEDSVRVTNILTKDDHPQEENEEKFSTRSQKPCKRQHQNNDELSQQKRRVENMKTIQLILASEARANLSRVKAEMILGQVEIEVSTSQAEAKVNPCQILNQSKIEVNYLMADRDMIDQPSNEVDQRG</sequence>
<proteinExistence type="predicted"/>